<organism evidence="1 2">
    <name type="scientific">Gemmobacter aquatilis</name>
    <dbReference type="NCBI Taxonomy" id="933059"/>
    <lineage>
        <taxon>Bacteria</taxon>
        <taxon>Pseudomonadati</taxon>
        <taxon>Pseudomonadota</taxon>
        <taxon>Alphaproteobacteria</taxon>
        <taxon>Rhodobacterales</taxon>
        <taxon>Paracoccaceae</taxon>
        <taxon>Gemmobacter</taxon>
    </lineage>
</organism>
<feature type="non-terminal residue" evidence="1">
    <location>
        <position position="50"/>
    </location>
</feature>
<dbReference type="STRING" id="933059.SAMN04488103_11551"/>
<keyword evidence="2" id="KW-1185">Reference proteome</keyword>
<protein>
    <submittedName>
        <fullName evidence="1">ParB-like nuclease domain-containing protein</fullName>
    </submittedName>
</protein>
<evidence type="ECO:0000313" key="2">
    <source>
        <dbReference type="Proteomes" id="UP000198761"/>
    </source>
</evidence>
<name>A0A1H8MZ89_9RHOB</name>
<sequence length="50" mass="5368">MRAVLDADGVETGMFEIPAGGRRFQALSLLVKQKRLAKTAPVPCIVRDAA</sequence>
<reference evidence="1 2" key="1">
    <citation type="submission" date="2016-10" db="EMBL/GenBank/DDBJ databases">
        <authorList>
            <person name="de Groot N.N."/>
        </authorList>
    </citation>
    <scope>NUCLEOTIDE SEQUENCE [LARGE SCALE GENOMIC DNA]</scope>
    <source>
        <strain evidence="1 2">DSM 3857</strain>
    </source>
</reference>
<dbReference type="FunFam" id="3.90.1530.30:FF:000002">
    <property type="entry name" value="Chromosome partitioning protein ParB"/>
    <property type="match status" value="1"/>
</dbReference>
<accession>A0A1H8MZ89</accession>
<dbReference type="Proteomes" id="UP000198761">
    <property type="component" value="Unassembled WGS sequence"/>
</dbReference>
<proteinExistence type="predicted"/>
<dbReference type="AlphaFoldDB" id="A0A1H8MZ89"/>
<dbReference type="EMBL" id="FOCE01000015">
    <property type="protein sequence ID" value="SEO22701.1"/>
    <property type="molecule type" value="Genomic_DNA"/>
</dbReference>
<gene>
    <name evidence="1" type="ORF">SAMN04488103_11551</name>
</gene>
<evidence type="ECO:0000313" key="1">
    <source>
        <dbReference type="EMBL" id="SEO22701.1"/>
    </source>
</evidence>